<evidence type="ECO:0000256" key="3">
    <source>
        <dbReference type="ARBA" id="ARBA00022989"/>
    </source>
</evidence>
<dbReference type="SUPFAM" id="SSF143865">
    <property type="entry name" value="CorA soluble domain-like"/>
    <property type="match status" value="1"/>
</dbReference>
<gene>
    <name evidence="6" type="ORF">L210DRAFT_3487233</name>
</gene>
<dbReference type="GO" id="GO:0005886">
    <property type="term" value="C:plasma membrane"/>
    <property type="evidence" value="ECO:0007669"/>
    <property type="project" value="UniProtKB-SubCell"/>
</dbReference>
<evidence type="ECO:0000313" key="6">
    <source>
        <dbReference type="EMBL" id="KAF8431916.1"/>
    </source>
</evidence>
<dbReference type="AlphaFoldDB" id="A0AAD4BJB8"/>
<dbReference type="GO" id="GO:0015095">
    <property type="term" value="F:magnesium ion transmembrane transporter activity"/>
    <property type="evidence" value="ECO:0007669"/>
    <property type="project" value="TreeGrafter"/>
</dbReference>
<dbReference type="SUPFAM" id="SSF144083">
    <property type="entry name" value="Magnesium transport protein CorA, transmembrane region"/>
    <property type="match status" value="1"/>
</dbReference>
<reference evidence="6" key="1">
    <citation type="submission" date="2019-10" db="EMBL/GenBank/DDBJ databases">
        <authorList>
            <consortium name="DOE Joint Genome Institute"/>
            <person name="Kuo A."/>
            <person name="Miyauchi S."/>
            <person name="Kiss E."/>
            <person name="Drula E."/>
            <person name="Kohler A."/>
            <person name="Sanchez-Garcia M."/>
            <person name="Andreopoulos B."/>
            <person name="Barry K.W."/>
            <person name="Bonito G."/>
            <person name="Buee M."/>
            <person name="Carver A."/>
            <person name="Chen C."/>
            <person name="Cichocki N."/>
            <person name="Clum A."/>
            <person name="Culley D."/>
            <person name="Crous P.W."/>
            <person name="Fauchery L."/>
            <person name="Girlanda M."/>
            <person name="Hayes R."/>
            <person name="Keri Z."/>
            <person name="LaButti K."/>
            <person name="Lipzen A."/>
            <person name="Lombard V."/>
            <person name="Magnuson J."/>
            <person name="Maillard F."/>
            <person name="Morin E."/>
            <person name="Murat C."/>
            <person name="Nolan M."/>
            <person name="Ohm R."/>
            <person name="Pangilinan J."/>
            <person name="Pereira M."/>
            <person name="Perotto S."/>
            <person name="Peter M."/>
            <person name="Riley R."/>
            <person name="Sitrit Y."/>
            <person name="Stielow B."/>
            <person name="Szollosi G."/>
            <person name="Zifcakova L."/>
            <person name="Stursova M."/>
            <person name="Spatafora J.W."/>
            <person name="Tedersoo L."/>
            <person name="Vaario L.-M."/>
            <person name="Yamada A."/>
            <person name="Yan M."/>
            <person name="Wang P."/>
            <person name="Xu J."/>
            <person name="Bruns T."/>
            <person name="Baldrian P."/>
            <person name="Vilgalys R."/>
            <person name="Henrissat B."/>
            <person name="Grigoriev I.V."/>
            <person name="Hibbett D."/>
            <person name="Nagy L.G."/>
            <person name="Martin F.M."/>
        </authorList>
    </citation>
    <scope>NUCLEOTIDE SEQUENCE</scope>
    <source>
        <strain evidence="6">BED1</strain>
    </source>
</reference>
<dbReference type="EMBL" id="WHUW01000045">
    <property type="protein sequence ID" value="KAF8431916.1"/>
    <property type="molecule type" value="Genomic_DNA"/>
</dbReference>
<dbReference type="GO" id="GO:0000287">
    <property type="term" value="F:magnesium ion binding"/>
    <property type="evidence" value="ECO:0007669"/>
    <property type="project" value="TreeGrafter"/>
</dbReference>
<accession>A0AAD4BJB8</accession>
<reference evidence="6" key="2">
    <citation type="journal article" date="2020" name="Nat. Commun.">
        <title>Large-scale genome sequencing of mycorrhizal fungi provides insights into the early evolution of symbiotic traits.</title>
        <authorList>
            <person name="Miyauchi S."/>
            <person name="Kiss E."/>
            <person name="Kuo A."/>
            <person name="Drula E."/>
            <person name="Kohler A."/>
            <person name="Sanchez-Garcia M."/>
            <person name="Morin E."/>
            <person name="Andreopoulos B."/>
            <person name="Barry K.W."/>
            <person name="Bonito G."/>
            <person name="Buee M."/>
            <person name="Carver A."/>
            <person name="Chen C."/>
            <person name="Cichocki N."/>
            <person name="Clum A."/>
            <person name="Culley D."/>
            <person name="Crous P.W."/>
            <person name="Fauchery L."/>
            <person name="Girlanda M."/>
            <person name="Hayes R.D."/>
            <person name="Keri Z."/>
            <person name="LaButti K."/>
            <person name="Lipzen A."/>
            <person name="Lombard V."/>
            <person name="Magnuson J."/>
            <person name="Maillard F."/>
            <person name="Murat C."/>
            <person name="Nolan M."/>
            <person name="Ohm R.A."/>
            <person name="Pangilinan J."/>
            <person name="Pereira M.F."/>
            <person name="Perotto S."/>
            <person name="Peter M."/>
            <person name="Pfister S."/>
            <person name="Riley R."/>
            <person name="Sitrit Y."/>
            <person name="Stielow J.B."/>
            <person name="Szollosi G."/>
            <person name="Zifcakova L."/>
            <person name="Stursova M."/>
            <person name="Spatafora J.W."/>
            <person name="Tedersoo L."/>
            <person name="Vaario L.M."/>
            <person name="Yamada A."/>
            <person name="Yan M."/>
            <person name="Wang P."/>
            <person name="Xu J."/>
            <person name="Bruns T."/>
            <person name="Baldrian P."/>
            <person name="Vilgalys R."/>
            <person name="Dunand C."/>
            <person name="Henrissat B."/>
            <person name="Grigoriev I.V."/>
            <person name="Hibbett D."/>
            <person name="Nagy L.G."/>
            <person name="Martin F.M."/>
        </authorList>
    </citation>
    <scope>NUCLEOTIDE SEQUENCE</scope>
    <source>
        <strain evidence="6">BED1</strain>
    </source>
</reference>
<keyword evidence="3" id="KW-1133">Transmembrane helix</keyword>
<evidence type="ECO:0000256" key="5">
    <source>
        <dbReference type="SAM" id="MobiDB-lite"/>
    </source>
</evidence>
<comment type="subcellular location">
    <subcellularLocation>
        <location evidence="1">Cell membrane</location>
        <topology evidence="1">Multi-pass membrane protein</topology>
    </subcellularLocation>
</comment>
<dbReference type="Proteomes" id="UP001194468">
    <property type="component" value="Unassembled WGS sequence"/>
</dbReference>
<keyword evidence="4" id="KW-0472">Membrane</keyword>
<dbReference type="InterPro" id="IPR045861">
    <property type="entry name" value="CorA_cytoplasmic_dom"/>
</dbReference>
<name>A0AAD4BJB8_BOLED</name>
<evidence type="ECO:0000256" key="4">
    <source>
        <dbReference type="ARBA" id="ARBA00023136"/>
    </source>
</evidence>
<dbReference type="GO" id="GO:0015087">
    <property type="term" value="F:cobalt ion transmembrane transporter activity"/>
    <property type="evidence" value="ECO:0007669"/>
    <property type="project" value="TreeGrafter"/>
</dbReference>
<keyword evidence="7" id="KW-1185">Reference proteome</keyword>
<sequence>MSLPLDDNSSLAMSGPDHLSIPMDNLVTRGSTEKSRGHDTQTTVDHATQESILDKTPAPIYRHAAPSGPWPWMDFDEDMPVIPQLPNRPTVPGSQPWTGYPQCTFPNWTETQVNRCKMLTDCPTGESNAYKVDVLHSGKFREEELEMATIRDGPSQNEFWKLVNVQRDQNIRIRAVFVKNMTKEVLQILGKRYEIEPFFFSSSTNWIPSRYQENIVAKQSDHITVVLPFIRVVPREAAGPIPLRLLQDSLVSSQQEDEQIIDTQSPLYLDSCDKYILQDLLSVHMVRNVQSSTIISIHPKSRKKTADQLHSLINRTGRSVYWSKNFVNSKDPTCLFLCFLWYAMYEWDELFETLYSHINELEQKVLNSDNIRETRHLHILQAHLLYYRNLLEDFKKSVIFVQETKNPAMDDPSITDVERARAKRIMVKETDYLLSEIERLESQRMMQVMRLKNVIDLAFASVNIDDSKYMQELTIATVRDSSAMKQIAYLTTVFLPANFMSNVFSMNIKEINPSGGETLPHYIAGAVGLTVFGMWVTVAMQVDSIFFDRGSPMWRRSLWPMFFAWKMWLQMWHKRFSLKRKTT</sequence>
<feature type="compositionally biased region" description="Polar residues" evidence="5">
    <location>
        <begin position="40"/>
        <end position="51"/>
    </location>
</feature>
<comment type="caution">
    <text evidence="6">The sequence shown here is derived from an EMBL/GenBank/DDBJ whole genome shotgun (WGS) entry which is preliminary data.</text>
</comment>
<dbReference type="PANTHER" id="PTHR46494:SF1">
    <property type="entry name" value="CORA FAMILY METAL ION TRANSPORTER (EUROFUNG)"/>
    <property type="match status" value="1"/>
</dbReference>
<proteinExistence type="predicted"/>
<organism evidence="6 7">
    <name type="scientific">Boletus edulis BED1</name>
    <dbReference type="NCBI Taxonomy" id="1328754"/>
    <lineage>
        <taxon>Eukaryota</taxon>
        <taxon>Fungi</taxon>
        <taxon>Dikarya</taxon>
        <taxon>Basidiomycota</taxon>
        <taxon>Agaricomycotina</taxon>
        <taxon>Agaricomycetes</taxon>
        <taxon>Agaricomycetidae</taxon>
        <taxon>Boletales</taxon>
        <taxon>Boletineae</taxon>
        <taxon>Boletaceae</taxon>
        <taxon>Boletoideae</taxon>
        <taxon>Boletus</taxon>
    </lineage>
</organism>
<evidence type="ECO:0000256" key="1">
    <source>
        <dbReference type="ARBA" id="ARBA00004651"/>
    </source>
</evidence>
<dbReference type="PANTHER" id="PTHR46494">
    <property type="entry name" value="CORA FAMILY METAL ION TRANSPORTER (EUROFUNG)"/>
    <property type="match status" value="1"/>
</dbReference>
<dbReference type="GO" id="GO:0050897">
    <property type="term" value="F:cobalt ion binding"/>
    <property type="evidence" value="ECO:0007669"/>
    <property type="project" value="TreeGrafter"/>
</dbReference>
<feature type="region of interest" description="Disordered" evidence="5">
    <location>
        <begin position="1"/>
        <end position="60"/>
    </location>
</feature>
<dbReference type="Gene3D" id="1.20.58.340">
    <property type="entry name" value="Magnesium transport protein CorA, transmembrane region"/>
    <property type="match status" value="1"/>
</dbReference>
<protein>
    <submittedName>
        <fullName evidence="6">Uncharacterized protein</fullName>
    </submittedName>
</protein>
<dbReference type="InterPro" id="IPR045863">
    <property type="entry name" value="CorA_TM1_TM2"/>
</dbReference>
<evidence type="ECO:0000313" key="7">
    <source>
        <dbReference type="Proteomes" id="UP001194468"/>
    </source>
</evidence>
<keyword evidence="2" id="KW-0812">Transmembrane</keyword>
<evidence type="ECO:0000256" key="2">
    <source>
        <dbReference type="ARBA" id="ARBA00022692"/>
    </source>
</evidence>